<accession>A0A395NZF2</accession>
<feature type="transmembrane region" description="Helical" evidence="2">
    <location>
        <begin position="153"/>
        <end position="170"/>
    </location>
</feature>
<name>A0A395NZF2_TRIAR</name>
<keyword evidence="2" id="KW-1133">Transmembrane helix</keyword>
<dbReference type="PANTHER" id="PTHR35179">
    <property type="entry name" value="PROTEIN CBG02620"/>
    <property type="match status" value="1"/>
</dbReference>
<gene>
    <name evidence="3" type="ORF">TARUN_740</name>
</gene>
<evidence type="ECO:0000256" key="1">
    <source>
        <dbReference type="SAM" id="MobiDB-lite"/>
    </source>
</evidence>
<comment type="caution">
    <text evidence="3">The sequence shown here is derived from an EMBL/GenBank/DDBJ whole genome shotgun (WGS) entry which is preliminary data.</text>
</comment>
<feature type="transmembrane region" description="Helical" evidence="2">
    <location>
        <begin position="6"/>
        <end position="26"/>
    </location>
</feature>
<sequence length="359" mass="40416">MASTSDIQVASLAAGFTIGFGFLTVWKAIQHTLRNRRPWRSQYIYMIWGEIVANLSIGIIGWVFLDGLIGPTLPVLFFFLFLWVFEIQLLMQIIVNRIAIIAEDGNTVLKLKWGTAGIITCINIAVFCIWIPAHMDPPVSELYVRINEVWDRISKILILIVDAALNYYFLRTVKRRLVVQHGLSKYAPLVTFNARLMVVSILMDAMLIGLMSLPNQQVYIQFHPVTYMVKLNIEMTMADLITKLAKGDGSDMNLPSTSGHRTQAREEEEDGQNREQQHYKLQPVHSTKPTGEDFSSIDDDIGQFDESKAASTRGILDGGIQVETVITSRISRNSRIGGDRALGRNQGSDDELPLSYPVR</sequence>
<keyword evidence="2" id="KW-0472">Membrane</keyword>
<keyword evidence="2" id="KW-0812">Transmembrane</keyword>
<evidence type="ECO:0000313" key="4">
    <source>
        <dbReference type="Proteomes" id="UP000266272"/>
    </source>
</evidence>
<dbReference type="PANTHER" id="PTHR35179:SF1">
    <property type="entry name" value="INTEGRAL MEMBRANE PROTEIN"/>
    <property type="match status" value="1"/>
</dbReference>
<feature type="transmembrane region" description="Helical" evidence="2">
    <location>
        <begin position="111"/>
        <end position="133"/>
    </location>
</feature>
<protein>
    <submittedName>
        <fullName evidence="3">Uncharacterized protein</fullName>
    </submittedName>
</protein>
<organism evidence="3 4">
    <name type="scientific">Trichoderma arundinaceum</name>
    <dbReference type="NCBI Taxonomy" id="490622"/>
    <lineage>
        <taxon>Eukaryota</taxon>
        <taxon>Fungi</taxon>
        <taxon>Dikarya</taxon>
        <taxon>Ascomycota</taxon>
        <taxon>Pezizomycotina</taxon>
        <taxon>Sordariomycetes</taxon>
        <taxon>Hypocreomycetidae</taxon>
        <taxon>Hypocreales</taxon>
        <taxon>Hypocreaceae</taxon>
        <taxon>Trichoderma</taxon>
    </lineage>
</organism>
<feature type="transmembrane region" description="Helical" evidence="2">
    <location>
        <begin position="190"/>
        <end position="213"/>
    </location>
</feature>
<reference evidence="3 4" key="1">
    <citation type="journal article" date="2018" name="PLoS Pathog.">
        <title>Evolution of structural diversity of trichothecenes, a family of toxins produced by plant pathogenic and entomopathogenic fungi.</title>
        <authorList>
            <person name="Proctor R.H."/>
            <person name="McCormick S.P."/>
            <person name="Kim H.S."/>
            <person name="Cardoza R.E."/>
            <person name="Stanley A.M."/>
            <person name="Lindo L."/>
            <person name="Kelly A."/>
            <person name="Brown D.W."/>
            <person name="Lee T."/>
            <person name="Vaughan M.M."/>
            <person name="Alexander N.J."/>
            <person name="Busman M."/>
            <person name="Gutierrez S."/>
        </authorList>
    </citation>
    <scope>NUCLEOTIDE SEQUENCE [LARGE SCALE GENOMIC DNA]</scope>
    <source>
        <strain evidence="3 4">IBT 40837</strain>
    </source>
</reference>
<feature type="region of interest" description="Disordered" evidence="1">
    <location>
        <begin position="249"/>
        <end position="300"/>
    </location>
</feature>
<feature type="transmembrane region" description="Helical" evidence="2">
    <location>
        <begin position="77"/>
        <end position="99"/>
    </location>
</feature>
<dbReference type="AlphaFoldDB" id="A0A395NZF2"/>
<proteinExistence type="predicted"/>
<dbReference type="EMBL" id="PXOA01000047">
    <property type="protein sequence ID" value="RFU81475.1"/>
    <property type="molecule type" value="Genomic_DNA"/>
</dbReference>
<evidence type="ECO:0000313" key="3">
    <source>
        <dbReference type="EMBL" id="RFU81475.1"/>
    </source>
</evidence>
<feature type="region of interest" description="Disordered" evidence="1">
    <location>
        <begin position="336"/>
        <end position="359"/>
    </location>
</feature>
<dbReference type="Proteomes" id="UP000266272">
    <property type="component" value="Unassembled WGS sequence"/>
</dbReference>
<evidence type="ECO:0000256" key="2">
    <source>
        <dbReference type="SAM" id="Phobius"/>
    </source>
</evidence>
<keyword evidence="4" id="KW-1185">Reference proteome</keyword>
<feature type="transmembrane region" description="Helical" evidence="2">
    <location>
        <begin position="47"/>
        <end position="65"/>
    </location>
</feature>
<dbReference type="OrthoDB" id="3205825at2759"/>